<evidence type="ECO:0000313" key="2">
    <source>
        <dbReference type="Proteomes" id="UP000008022"/>
    </source>
</evidence>
<proteinExistence type="predicted"/>
<reference evidence="2" key="1">
    <citation type="submission" date="2013-06" db="EMBL/GenBank/DDBJ databases">
        <authorList>
            <person name="Zhao Q."/>
        </authorList>
    </citation>
    <scope>NUCLEOTIDE SEQUENCE</scope>
    <source>
        <strain evidence="2">cv. W1943</strain>
    </source>
</reference>
<dbReference type="HOGENOM" id="CLU_2458707_0_0_1"/>
<organism evidence="1 2">
    <name type="scientific">Oryza rufipogon</name>
    <name type="common">Brownbeard rice</name>
    <name type="synonym">Asian wild rice</name>
    <dbReference type="NCBI Taxonomy" id="4529"/>
    <lineage>
        <taxon>Eukaryota</taxon>
        <taxon>Viridiplantae</taxon>
        <taxon>Streptophyta</taxon>
        <taxon>Embryophyta</taxon>
        <taxon>Tracheophyta</taxon>
        <taxon>Spermatophyta</taxon>
        <taxon>Magnoliopsida</taxon>
        <taxon>Liliopsida</taxon>
        <taxon>Poales</taxon>
        <taxon>Poaceae</taxon>
        <taxon>BOP clade</taxon>
        <taxon>Oryzoideae</taxon>
        <taxon>Oryzeae</taxon>
        <taxon>Oryzinae</taxon>
        <taxon>Oryza</taxon>
    </lineage>
</organism>
<dbReference type="Proteomes" id="UP000008022">
    <property type="component" value="Unassembled WGS sequence"/>
</dbReference>
<name>A0A0E0Q3H5_ORYRU</name>
<protein>
    <submittedName>
        <fullName evidence="1">Uncharacterized protein</fullName>
    </submittedName>
</protein>
<dbReference type="Gramene" id="ORUFI07G01370.1">
    <property type="protein sequence ID" value="ORUFI07G01370.1"/>
    <property type="gene ID" value="ORUFI07G01370"/>
</dbReference>
<sequence length="89" mass="9348">MDFSVRARIQSPHQSAAHFVAGESVKDGSIIRAGGEKSSPSSDGTPAVTTVNQPEMRVNRACIPRALAAACNDGPGPLAQWANKFTNLE</sequence>
<dbReference type="AlphaFoldDB" id="A0A0E0Q3H5"/>
<reference evidence="1" key="2">
    <citation type="submission" date="2015-06" db="UniProtKB">
        <authorList>
            <consortium name="EnsemblPlants"/>
        </authorList>
    </citation>
    <scope>IDENTIFICATION</scope>
</reference>
<dbReference type="EnsemblPlants" id="ORUFI07G01370.1">
    <property type="protein sequence ID" value="ORUFI07G01370.1"/>
    <property type="gene ID" value="ORUFI07G01370"/>
</dbReference>
<accession>A0A0E0Q3H5</accession>
<evidence type="ECO:0000313" key="1">
    <source>
        <dbReference type="EnsemblPlants" id="ORUFI07G01370.1"/>
    </source>
</evidence>
<keyword evidence="2" id="KW-1185">Reference proteome</keyword>